<organism evidence="1 2">
    <name type="scientific">Riccia sorocarpa</name>
    <dbReference type="NCBI Taxonomy" id="122646"/>
    <lineage>
        <taxon>Eukaryota</taxon>
        <taxon>Viridiplantae</taxon>
        <taxon>Streptophyta</taxon>
        <taxon>Embryophyta</taxon>
        <taxon>Marchantiophyta</taxon>
        <taxon>Marchantiopsida</taxon>
        <taxon>Marchantiidae</taxon>
        <taxon>Marchantiales</taxon>
        <taxon>Ricciaceae</taxon>
        <taxon>Riccia</taxon>
    </lineage>
</organism>
<dbReference type="AlphaFoldDB" id="A0ABD3H309"/>
<gene>
    <name evidence="1" type="ORF">R1sor_001846</name>
</gene>
<evidence type="ECO:0000313" key="1">
    <source>
        <dbReference type="EMBL" id="KAL3683824.1"/>
    </source>
</evidence>
<dbReference type="EMBL" id="JBJQOH010000006">
    <property type="protein sequence ID" value="KAL3683824.1"/>
    <property type="molecule type" value="Genomic_DNA"/>
</dbReference>
<keyword evidence="2" id="KW-1185">Reference proteome</keyword>
<comment type="caution">
    <text evidence="1">The sequence shown here is derived from an EMBL/GenBank/DDBJ whole genome shotgun (WGS) entry which is preliminary data.</text>
</comment>
<evidence type="ECO:0000313" key="2">
    <source>
        <dbReference type="Proteomes" id="UP001633002"/>
    </source>
</evidence>
<dbReference type="Proteomes" id="UP001633002">
    <property type="component" value="Unassembled WGS sequence"/>
</dbReference>
<name>A0ABD3H309_9MARC</name>
<proteinExistence type="predicted"/>
<protein>
    <submittedName>
        <fullName evidence="1">Uncharacterized protein</fullName>
    </submittedName>
</protein>
<accession>A0ABD3H309</accession>
<sequence>MWDKEASERDTQTWFRSNKEWRNTLKPASTLRARSNASWGLTWDTSKWEDLWKHLWKARLFPRDKPVKQIWQTLTNLHCRASGEDELRSTALISVVENLLKPANSALLVVFVACLRFTWRDRCKAVFEGKRRATPAQVILLEAERTIAGLKRKYISKDAQERIEKTTGNITMMAALNSRSVIDRTYLGSYNEDSAA</sequence>
<reference evidence="1 2" key="1">
    <citation type="submission" date="2024-09" db="EMBL/GenBank/DDBJ databases">
        <title>Chromosome-scale assembly of Riccia sorocarpa.</title>
        <authorList>
            <person name="Paukszto L."/>
        </authorList>
    </citation>
    <scope>NUCLEOTIDE SEQUENCE [LARGE SCALE GENOMIC DNA]</scope>
    <source>
        <strain evidence="1">LP-2024</strain>
        <tissue evidence="1">Aerial parts of the thallus</tissue>
    </source>
</reference>